<dbReference type="EMBL" id="JAPDIA010000007">
    <property type="protein sequence ID" value="MDG0811360.1"/>
    <property type="molecule type" value="Genomic_DNA"/>
</dbReference>
<comment type="caution">
    <text evidence="1">The sequence shown here is derived from an EMBL/GenBank/DDBJ whole genome shotgun (WGS) entry which is preliminary data.</text>
</comment>
<accession>A0A9X4QU46</accession>
<organism evidence="1 2">
    <name type="scientific">Cohnella rhizosphaerae</name>
    <dbReference type="NCBI Taxonomy" id="1457232"/>
    <lineage>
        <taxon>Bacteria</taxon>
        <taxon>Bacillati</taxon>
        <taxon>Bacillota</taxon>
        <taxon>Bacilli</taxon>
        <taxon>Bacillales</taxon>
        <taxon>Paenibacillaceae</taxon>
        <taxon>Cohnella</taxon>
    </lineage>
</organism>
<name>A0A9X4QU46_9BACL</name>
<reference evidence="1" key="1">
    <citation type="submission" date="2022-10" db="EMBL/GenBank/DDBJ databases">
        <title>Comparative genomic analysis of Cohnella hashimotonis sp. nov., isolated from the International Space Station.</title>
        <authorList>
            <person name="Simpson A."/>
            <person name="Venkateswaran K."/>
        </authorList>
    </citation>
    <scope>NUCLEOTIDE SEQUENCE</scope>
    <source>
        <strain evidence="1">DSM 28161</strain>
    </source>
</reference>
<evidence type="ECO:0000313" key="1">
    <source>
        <dbReference type="EMBL" id="MDG0811360.1"/>
    </source>
</evidence>
<keyword evidence="2" id="KW-1185">Reference proteome</keyword>
<dbReference type="Proteomes" id="UP001153404">
    <property type="component" value="Unassembled WGS sequence"/>
</dbReference>
<evidence type="ECO:0000313" key="2">
    <source>
        <dbReference type="Proteomes" id="UP001153404"/>
    </source>
</evidence>
<gene>
    <name evidence="1" type="ORF">OMP40_19805</name>
</gene>
<dbReference type="RefSeq" id="WP_277533927.1">
    <property type="nucleotide sequence ID" value="NZ_JAPDIA010000007.1"/>
</dbReference>
<dbReference type="AlphaFoldDB" id="A0A9X4QU46"/>
<protein>
    <submittedName>
        <fullName evidence="1">Uncharacterized protein</fullName>
    </submittedName>
</protein>
<sequence>MEVNDIPMDAFSRFFASPFHEDPDGLMNAELIIRVDFFTQNITNLLDGFKLAGNSDAFFLSKRGRSGVQQYGQYAKDSGSLCKTTP</sequence>
<proteinExistence type="predicted"/>